<dbReference type="EMBL" id="JAVAMP010000006">
    <property type="protein sequence ID" value="MDP5275252.1"/>
    <property type="molecule type" value="Genomic_DNA"/>
</dbReference>
<comment type="caution">
    <text evidence="1">The sequence shown here is derived from an EMBL/GenBank/DDBJ whole genome shotgun (WGS) entry which is preliminary data.</text>
</comment>
<organism evidence="1 2">
    <name type="scientific">Chengkuizengella axinellae</name>
    <dbReference type="NCBI Taxonomy" id="3064388"/>
    <lineage>
        <taxon>Bacteria</taxon>
        <taxon>Bacillati</taxon>
        <taxon>Bacillota</taxon>
        <taxon>Bacilli</taxon>
        <taxon>Bacillales</taxon>
        <taxon>Paenibacillaceae</taxon>
        <taxon>Chengkuizengella</taxon>
    </lineage>
</organism>
<reference evidence="1 2" key="1">
    <citation type="submission" date="2023-08" db="EMBL/GenBank/DDBJ databases">
        <authorList>
            <person name="Park J.-S."/>
        </authorList>
    </citation>
    <scope>NUCLEOTIDE SEQUENCE [LARGE SCALE GENOMIC DNA]</scope>
    <source>
        <strain evidence="1 2">2205SS18-9</strain>
    </source>
</reference>
<protein>
    <submittedName>
        <fullName evidence="1">Uncharacterized protein</fullName>
    </submittedName>
</protein>
<evidence type="ECO:0000313" key="1">
    <source>
        <dbReference type="EMBL" id="MDP5275252.1"/>
    </source>
</evidence>
<sequence length="44" mass="5112">MKDQLKRLFEKLEQEGITVLITAEGEEQLKLEDDKPSPLSKKRV</sequence>
<name>A0ABT9J1F9_9BACL</name>
<gene>
    <name evidence="1" type="ORF">Q5Y73_14135</name>
</gene>
<dbReference type="RefSeq" id="WP_305992560.1">
    <property type="nucleotide sequence ID" value="NZ_JAVAMP010000006.1"/>
</dbReference>
<proteinExistence type="predicted"/>
<dbReference type="Proteomes" id="UP001231941">
    <property type="component" value="Unassembled WGS sequence"/>
</dbReference>
<accession>A0ABT9J1F9</accession>
<keyword evidence="2" id="KW-1185">Reference proteome</keyword>
<evidence type="ECO:0000313" key="2">
    <source>
        <dbReference type="Proteomes" id="UP001231941"/>
    </source>
</evidence>